<dbReference type="GO" id="GO:0003871">
    <property type="term" value="F:5-methyltetrahydropteroyltriglutamate-homocysteine S-methyltransferase activity"/>
    <property type="evidence" value="ECO:0007669"/>
    <property type="project" value="InterPro"/>
</dbReference>
<sequence length="375" mass="42581">MCSISNAPFRADTVGSFLRPKVLKEARQAFEQGNISQESLQKIEDEEIIKLIEKQRSLGLKAITDGEFRRSWWHLDFFWYFDGIDKVVLDEGYKFQGVESRAESARVTGKIRFTDHPFLAHFDFLKEQIGEGEAVARQTIPAPAQCYAELFRGENAQAAHEVYEDVEALKKDLIKAYRDFILALYAKGCRNLQLDDCTWGMLCDKDFWTTMVSNSDYNPEDLIALYLSLNNEVLKGLPEDLTVNTHVCRGNFKSTWAASGGYERVAEKLFGEELVNAYYLEFDTDRAGDFSPLAKLSPGKKVVLGLVSSKEATLENKEAIIKRINEASEYVPLENLYLSPQCGFASTEEGNLLTEEEQWTKIKLIKEIAEEVWGA</sequence>
<proteinExistence type="predicted"/>
<dbReference type="Pfam" id="PF01717">
    <property type="entry name" value="Meth_synt_2"/>
    <property type="match status" value="2"/>
</dbReference>
<keyword evidence="3" id="KW-1185">Reference proteome</keyword>
<dbReference type="InterPro" id="IPR002629">
    <property type="entry name" value="Met_Synth_C/arc"/>
</dbReference>
<name>A0A1I7FLV8_9FLAO</name>
<dbReference type="SUPFAM" id="SSF51726">
    <property type="entry name" value="UROD/MetE-like"/>
    <property type="match status" value="1"/>
</dbReference>
<evidence type="ECO:0000313" key="3">
    <source>
        <dbReference type="Proteomes" id="UP000199138"/>
    </source>
</evidence>
<dbReference type="OrthoDB" id="6430685at2"/>
<dbReference type="PANTHER" id="PTHR43844">
    <property type="entry name" value="METHIONINE SYNTHASE"/>
    <property type="match status" value="1"/>
</dbReference>
<dbReference type="EMBL" id="FPBK01000002">
    <property type="protein sequence ID" value="SFU37177.1"/>
    <property type="molecule type" value="Genomic_DNA"/>
</dbReference>
<dbReference type="Gene3D" id="3.20.20.210">
    <property type="match status" value="1"/>
</dbReference>
<evidence type="ECO:0000259" key="1">
    <source>
        <dbReference type="Pfam" id="PF01717"/>
    </source>
</evidence>
<accession>A0A1I7FLV8</accession>
<dbReference type="STRING" id="1224947.SAMN05216480_10214"/>
<feature type="domain" description="Cobalamin-independent methionine synthase MetE C-terminal/archaeal" evidence="1">
    <location>
        <begin position="239"/>
        <end position="348"/>
    </location>
</feature>
<reference evidence="2 3" key="1">
    <citation type="submission" date="2016-10" db="EMBL/GenBank/DDBJ databases">
        <authorList>
            <person name="de Groot N.N."/>
        </authorList>
    </citation>
    <scope>NUCLEOTIDE SEQUENCE [LARGE SCALE GENOMIC DNA]</scope>
    <source>
        <strain evidence="2 3">CGMCC 1.12333</strain>
    </source>
</reference>
<dbReference type="Proteomes" id="UP000199138">
    <property type="component" value="Unassembled WGS sequence"/>
</dbReference>
<dbReference type="PANTHER" id="PTHR43844:SF1">
    <property type="entry name" value="METHIONINE SYNTHASE"/>
    <property type="match status" value="1"/>
</dbReference>
<gene>
    <name evidence="2" type="ORF">SAMN05216480_10214</name>
</gene>
<dbReference type="InterPro" id="IPR038071">
    <property type="entry name" value="UROD/MetE-like_sf"/>
</dbReference>
<dbReference type="GO" id="GO:0008270">
    <property type="term" value="F:zinc ion binding"/>
    <property type="evidence" value="ECO:0007669"/>
    <property type="project" value="InterPro"/>
</dbReference>
<dbReference type="CDD" id="cd03311">
    <property type="entry name" value="CIMS_C_terminal_like"/>
    <property type="match status" value="1"/>
</dbReference>
<dbReference type="GO" id="GO:0009086">
    <property type="term" value="P:methionine biosynthetic process"/>
    <property type="evidence" value="ECO:0007669"/>
    <property type="project" value="InterPro"/>
</dbReference>
<dbReference type="RefSeq" id="WP_093023506.1">
    <property type="nucleotide sequence ID" value="NZ_FPBK01000002.1"/>
</dbReference>
<dbReference type="AlphaFoldDB" id="A0A1I7FLV8"/>
<protein>
    <submittedName>
        <fullName evidence="2">Methionine synthase II (Cobalamin-independent)</fullName>
    </submittedName>
</protein>
<feature type="domain" description="Cobalamin-independent methionine synthase MetE C-terminal/archaeal" evidence="1">
    <location>
        <begin position="12"/>
        <end position="71"/>
    </location>
</feature>
<dbReference type="NCBIfam" id="NF005085">
    <property type="entry name" value="PRK06520.1"/>
    <property type="match status" value="1"/>
</dbReference>
<evidence type="ECO:0000313" key="2">
    <source>
        <dbReference type="EMBL" id="SFU37177.1"/>
    </source>
</evidence>
<organism evidence="2 3">
    <name type="scientific">Pustulibacterium marinum</name>
    <dbReference type="NCBI Taxonomy" id="1224947"/>
    <lineage>
        <taxon>Bacteria</taxon>
        <taxon>Pseudomonadati</taxon>
        <taxon>Bacteroidota</taxon>
        <taxon>Flavobacteriia</taxon>
        <taxon>Flavobacteriales</taxon>
        <taxon>Flavobacteriaceae</taxon>
        <taxon>Pustulibacterium</taxon>
    </lineage>
</organism>